<evidence type="ECO:0000313" key="1">
    <source>
        <dbReference type="EMBL" id="KAI3752365.1"/>
    </source>
</evidence>
<dbReference type="EMBL" id="CM042012">
    <property type="protein sequence ID" value="KAI3752365.1"/>
    <property type="molecule type" value="Genomic_DNA"/>
</dbReference>
<reference evidence="2" key="1">
    <citation type="journal article" date="2022" name="Mol. Ecol. Resour.">
        <title>The genomes of chicory, endive, great burdock and yacon provide insights into Asteraceae palaeo-polyploidization history and plant inulin production.</title>
        <authorList>
            <person name="Fan W."/>
            <person name="Wang S."/>
            <person name="Wang H."/>
            <person name="Wang A."/>
            <person name="Jiang F."/>
            <person name="Liu H."/>
            <person name="Zhao H."/>
            <person name="Xu D."/>
            <person name="Zhang Y."/>
        </authorList>
    </citation>
    <scope>NUCLEOTIDE SEQUENCE [LARGE SCALE GENOMIC DNA]</scope>
    <source>
        <strain evidence="2">cv. Punajuju</strain>
    </source>
</reference>
<proteinExistence type="predicted"/>
<evidence type="ECO:0000313" key="2">
    <source>
        <dbReference type="Proteomes" id="UP001055811"/>
    </source>
</evidence>
<accession>A0ACB9E116</accession>
<comment type="caution">
    <text evidence="1">The sequence shown here is derived from an EMBL/GenBank/DDBJ whole genome shotgun (WGS) entry which is preliminary data.</text>
</comment>
<protein>
    <submittedName>
        <fullName evidence="1">Uncharacterized protein</fullName>
    </submittedName>
</protein>
<name>A0ACB9E116_CICIN</name>
<keyword evidence="2" id="KW-1185">Reference proteome</keyword>
<reference evidence="1 2" key="2">
    <citation type="journal article" date="2022" name="Mol. Ecol. Resour.">
        <title>The genomes of chicory, endive, great burdock and yacon provide insights into Asteraceae paleo-polyploidization history and plant inulin production.</title>
        <authorList>
            <person name="Fan W."/>
            <person name="Wang S."/>
            <person name="Wang H."/>
            <person name="Wang A."/>
            <person name="Jiang F."/>
            <person name="Liu H."/>
            <person name="Zhao H."/>
            <person name="Xu D."/>
            <person name="Zhang Y."/>
        </authorList>
    </citation>
    <scope>NUCLEOTIDE SEQUENCE [LARGE SCALE GENOMIC DNA]</scope>
    <source>
        <strain evidence="2">cv. Punajuju</strain>
        <tissue evidence="1">Leaves</tissue>
    </source>
</reference>
<dbReference type="Proteomes" id="UP001055811">
    <property type="component" value="Linkage Group LG04"/>
</dbReference>
<organism evidence="1 2">
    <name type="scientific">Cichorium intybus</name>
    <name type="common">Chicory</name>
    <dbReference type="NCBI Taxonomy" id="13427"/>
    <lineage>
        <taxon>Eukaryota</taxon>
        <taxon>Viridiplantae</taxon>
        <taxon>Streptophyta</taxon>
        <taxon>Embryophyta</taxon>
        <taxon>Tracheophyta</taxon>
        <taxon>Spermatophyta</taxon>
        <taxon>Magnoliopsida</taxon>
        <taxon>eudicotyledons</taxon>
        <taxon>Gunneridae</taxon>
        <taxon>Pentapetalae</taxon>
        <taxon>asterids</taxon>
        <taxon>campanulids</taxon>
        <taxon>Asterales</taxon>
        <taxon>Asteraceae</taxon>
        <taxon>Cichorioideae</taxon>
        <taxon>Cichorieae</taxon>
        <taxon>Cichoriinae</taxon>
        <taxon>Cichorium</taxon>
    </lineage>
</organism>
<sequence>MATEEPIVAMEPAAPEVAAADAALAKEKPEVPVAKDKSKKLRSQLPNVFSYTLLEEEQPHQNLMDDRKVNQKQFLSTKKRTTSVMDSEPYSSDEGEGSANSSMEMIEVSEDGGGNFSLIADGFILVLVV</sequence>
<gene>
    <name evidence="1" type="ORF">L2E82_24353</name>
</gene>